<feature type="domain" description="Glycosyl transferase family 1" evidence="1">
    <location>
        <begin position="210"/>
        <end position="347"/>
    </location>
</feature>
<protein>
    <submittedName>
        <fullName evidence="2">Putative glycosyltransferase</fullName>
    </submittedName>
</protein>
<dbReference type="InterPro" id="IPR050194">
    <property type="entry name" value="Glycosyltransferase_grp1"/>
</dbReference>
<dbReference type="PANTHER" id="PTHR45947:SF3">
    <property type="entry name" value="SULFOQUINOVOSYL TRANSFERASE SQD2"/>
    <property type="match status" value="1"/>
</dbReference>
<reference evidence="2" key="1">
    <citation type="submission" date="2016-07" db="EMBL/GenBank/DDBJ databases">
        <authorList>
            <person name="Informatics P."/>
        </authorList>
    </citation>
    <scope>NUCLEOTIDE SEQUENCE</scope>
    <source>
        <strain evidence="2">INF200</strain>
    </source>
</reference>
<evidence type="ECO:0000259" key="1">
    <source>
        <dbReference type="Pfam" id="PF00534"/>
    </source>
</evidence>
<dbReference type="GO" id="GO:0016758">
    <property type="term" value="F:hexosyltransferase activity"/>
    <property type="evidence" value="ECO:0007669"/>
    <property type="project" value="TreeGrafter"/>
</dbReference>
<accession>A0A1C3T0G0</accession>
<sequence>MKNVLIFCRAYPPSIGGGGEISTKMLAEKLSEFGYQINVVAVNSVKEYKKESKVTIYKIPYRNLYWSLEKKNSKIIKLLWHCIDSNNIFMKKQLNQLLDDINPDIIITSTIEDISSIVWKIASAKQIRIIHILRSYSLLCVNANMYKNENCNEQCGGCKILTYPKKFNSKYVTDVIGISQYILDKHIANGYFPNALQNVIYNMCLDDKIDTKKYEGRNNDDYRIGYIGRIHITKGIELLLEAINNIKESSLCRRITVMIAGDGDEEYIHTLKTIAYENKINAVFLGNMNANEFLDTIDLLVVPSLWQEPFGRVVIESLGRKVPVAAKSSGGIPELLENNKNFLFNSSEQLTNIIVMYFNFQIEFKFDTVAFETETILSKWSSLLR</sequence>
<organism evidence="2">
    <name type="scientific">Klebsiella pneumoniae</name>
    <dbReference type="NCBI Taxonomy" id="573"/>
    <lineage>
        <taxon>Bacteria</taxon>
        <taxon>Pseudomonadati</taxon>
        <taxon>Pseudomonadota</taxon>
        <taxon>Gammaproteobacteria</taxon>
        <taxon>Enterobacterales</taxon>
        <taxon>Enterobacteriaceae</taxon>
        <taxon>Klebsiella/Raoultella group</taxon>
        <taxon>Klebsiella</taxon>
        <taxon>Klebsiella pneumoniae complex</taxon>
    </lineage>
</organism>
<dbReference type="Pfam" id="PF00534">
    <property type="entry name" value="Glycos_transf_1"/>
    <property type="match status" value="1"/>
</dbReference>
<gene>
    <name evidence="2" type="primary">wcuD</name>
    <name evidence="2" type="synonym">KL143_00010</name>
</gene>
<dbReference type="InterPro" id="IPR001296">
    <property type="entry name" value="Glyco_trans_1"/>
</dbReference>
<dbReference type="SUPFAM" id="SSF53756">
    <property type="entry name" value="UDP-Glycosyltransferase/glycogen phosphorylase"/>
    <property type="match status" value="1"/>
</dbReference>
<dbReference type="RefSeq" id="WP_110213048.1">
    <property type="nucleotide sequence ID" value="NZ_QIVT01000002.1"/>
</dbReference>
<proteinExistence type="predicted"/>
<keyword evidence="2" id="KW-0808">Transferase</keyword>
<dbReference type="EMBL" id="LT603719">
    <property type="protein sequence ID" value="SCA96052.1"/>
    <property type="molecule type" value="Genomic_DNA"/>
</dbReference>
<dbReference type="PANTHER" id="PTHR45947">
    <property type="entry name" value="SULFOQUINOVOSYL TRANSFERASE SQD2"/>
    <property type="match status" value="1"/>
</dbReference>
<dbReference type="Gene3D" id="3.40.50.2000">
    <property type="entry name" value="Glycogen Phosphorylase B"/>
    <property type="match status" value="2"/>
</dbReference>
<reference evidence="2" key="2">
    <citation type="submission" date="2016-08" db="EMBL/GenBank/DDBJ databases">
        <title>Klebsiella loci capsule.</title>
        <authorList>
            <person name="Holt K.E."/>
            <person name="Thomson N.R."/>
        </authorList>
    </citation>
    <scope>NUCLEOTIDE SEQUENCE</scope>
    <source>
        <strain evidence="2">INF200</strain>
    </source>
</reference>
<evidence type="ECO:0000313" key="2">
    <source>
        <dbReference type="EMBL" id="SCA96052.1"/>
    </source>
</evidence>
<dbReference type="AlphaFoldDB" id="A0A1C3T0G0"/>
<name>A0A1C3T0G0_KLEPN</name>